<dbReference type="Proteomes" id="UP000265566">
    <property type="component" value="Chromosome 6"/>
</dbReference>
<protein>
    <submittedName>
        <fullName evidence="1">Uncharacterized protein</fullName>
    </submittedName>
</protein>
<dbReference type="EMBL" id="PSQE01000006">
    <property type="protein sequence ID" value="RHN50550.1"/>
    <property type="molecule type" value="Genomic_DNA"/>
</dbReference>
<comment type="caution">
    <text evidence="1">The sequence shown here is derived from an EMBL/GenBank/DDBJ whole genome shotgun (WGS) entry which is preliminary data.</text>
</comment>
<evidence type="ECO:0000313" key="3">
    <source>
        <dbReference type="EMBL" id="RHN50562.1"/>
    </source>
</evidence>
<dbReference type="Gramene" id="rna34849">
    <property type="protein sequence ID" value="RHN50550.1"/>
    <property type="gene ID" value="gene34849"/>
</dbReference>
<dbReference type="Gramene" id="rna34853">
    <property type="protein sequence ID" value="RHN50554.1"/>
    <property type="gene ID" value="gene34853"/>
</dbReference>
<reference evidence="4" key="1">
    <citation type="journal article" date="2018" name="Nat. Plants">
        <title>Whole-genome landscape of Medicago truncatula symbiotic genes.</title>
        <authorList>
            <person name="Pecrix Y."/>
            <person name="Staton S.E."/>
            <person name="Sallet E."/>
            <person name="Lelandais-Briere C."/>
            <person name="Moreau S."/>
            <person name="Carrere S."/>
            <person name="Blein T."/>
            <person name="Jardinaud M.F."/>
            <person name="Latrasse D."/>
            <person name="Zouine M."/>
            <person name="Zahm M."/>
            <person name="Kreplak J."/>
            <person name="Mayjonade B."/>
            <person name="Satge C."/>
            <person name="Perez M."/>
            <person name="Cauet S."/>
            <person name="Marande W."/>
            <person name="Chantry-Darmon C."/>
            <person name="Lopez-Roques C."/>
            <person name="Bouchez O."/>
            <person name="Berard A."/>
            <person name="Debelle F."/>
            <person name="Munos S."/>
            <person name="Bendahmane A."/>
            <person name="Berges H."/>
            <person name="Niebel A."/>
            <person name="Buitink J."/>
            <person name="Frugier F."/>
            <person name="Benhamed M."/>
            <person name="Crespi M."/>
            <person name="Gouzy J."/>
            <person name="Gamas P."/>
        </authorList>
    </citation>
    <scope>NUCLEOTIDE SEQUENCE [LARGE SCALE GENOMIC DNA]</scope>
    <source>
        <strain evidence="4">cv. Jemalong A17</strain>
    </source>
</reference>
<dbReference type="AlphaFoldDB" id="A0A396HB54"/>
<evidence type="ECO:0000313" key="1">
    <source>
        <dbReference type="EMBL" id="RHN50550.1"/>
    </source>
</evidence>
<dbReference type="Gramene" id="rna34862">
    <property type="protein sequence ID" value="RHN50562.1"/>
    <property type="gene ID" value="gene34862"/>
</dbReference>
<evidence type="ECO:0000313" key="2">
    <source>
        <dbReference type="EMBL" id="RHN50554.1"/>
    </source>
</evidence>
<proteinExistence type="predicted"/>
<dbReference type="EMBL" id="PSQE01000006">
    <property type="protein sequence ID" value="RHN50562.1"/>
    <property type="molecule type" value="Genomic_DNA"/>
</dbReference>
<reference evidence="1" key="2">
    <citation type="journal article" date="2018" name="Nat. Plants">
        <title>Whole-genome landscape of Medicago truncatula symbiotic genes.</title>
        <authorList>
            <person name="Pecrix Y."/>
            <person name="Gamas P."/>
            <person name="Carrere S."/>
        </authorList>
    </citation>
    <scope>NUCLEOTIDE SEQUENCE</scope>
    <source>
        <tissue evidence="1">Leaves</tissue>
    </source>
</reference>
<sequence>MVNLFGALPASKSKKIDVDLVHKIRRYIILGICKKFDHYL</sequence>
<dbReference type="EMBL" id="PSQE01000006">
    <property type="protein sequence ID" value="RHN50554.1"/>
    <property type="molecule type" value="Genomic_DNA"/>
</dbReference>
<organism evidence="1 4">
    <name type="scientific">Medicago truncatula</name>
    <name type="common">Barrel medic</name>
    <name type="synonym">Medicago tribuloides</name>
    <dbReference type="NCBI Taxonomy" id="3880"/>
    <lineage>
        <taxon>Eukaryota</taxon>
        <taxon>Viridiplantae</taxon>
        <taxon>Streptophyta</taxon>
        <taxon>Embryophyta</taxon>
        <taxon>Tracheophyta</taxon>
        <taxon>Spermatophyta</taxon>
        <taxon>Magnoliopsida</taxon>
        <taxon>eudicotyledons</taxon>
        <taxon>Gunneridae</taxon>
        <taxon>Pentapetalae</taxon>
        <taxon>rosids</taxon>
        <taxon>fabids</taxon>
        <taxon>Fabales</taxon>
        <taxon>Fabaceae</taxon>
        <taxon>Papilionoideae</taxon>
        <taxon>50 kb inversion clade</taxon>
        <taxon>NPAAA clade</taxon>
        <taxon>Hologalegina</taxon>
        <taxon>IRL clade</taxon>
        <taxon>Trifolieae</taxon>
        <taxon>Medicago</taxon>
    </lineage>
</organism>
<accession>A0A396HB54</accession>
<name>A0A396HB54_MEDTR</name>
<gene>
    <name evidence="1" type="ORF">MtrunA17_Chr6g0458671</name>
    <name evidence="2" type="ORF">MtrunA17_Chr6g0458711</name>
    <name evidence="3" type="ORF">MtrunA17_Chr6g0458801</name>
</gene>
<evidence type="ECO:0000313" key="4">
    <source>
        <dbReference type="Proteomes" id="UP000265566"/>
    </source>
</evidence>